<dbReference type="InterPro" id="IPR020904">
    <property type="entry name" value="Sc_DH/Rdtase_CS"/>
</dbReference>
<dbReference type="OrthoDB" id="498125at2759"/>
<dbReference type="PROSITE" id="PS00061">
    <property type="entry name" value="ADH_SHORT"/>
    <property type="match status" value="1"/>
</dbReference>
<gene>
    <name evidence="3" type="ORF">K435DRAFT_973486</name>
</gene>
<sequence>MLGALTRPVALITGSTQGIGRAIALRLAGDGFDIGLNDLSGKREALDKLAEEIRAGGKKVAVVPADVSNEGSVKGMVENVVNDLGSLDVMVSNAGVFWWNNLLDSSAEDWDKMQAVNSRGMFLCYKYAAKQMVSQGHGGRIIGAASVAGRQGIEGSSAYSASKFAVVGLTQTAAKDLGPYGITVNAYAPGVVYTPMFTNSFSDPNVASETWAKVTSLGRLGTPEDVAGLVAFLASKDASWITGKSINV</sequence>
<keyword evidence="2" id="KW-0521">NADP</keyword>
<dbReference type="PANTHER" id="PTHR42760">
    <property type="entry name" value="SHORT-CHAIN DEHYDROGENASES/REDUCTASES FAMILY MEMBER"/>
    <property type="match status" value="1"/>
</dbReference>
<protein>
    <submittedName>
        <fullName evidence="3">Short chain oxidoreductase</fullName>
    </submittedName>
</protein>
<dbReference type="Proteomes" id="UP000297245">
    <property type="component" value="Unassembled WGS sequence"/>
</dbReference>
<dbReference type="PRINTS" id="PR00080">
    <property type="entry name" value="SDRFAMILY"/>
</dbReference>
<organism evidence="3 4">
    <name type="scientific">Dendrothele bispora (strain CBS 962.96)</name>
    <dbReference type="NCBI Taxonomy" id="1314807"/>
    <lineage>
        <taxon>Eukaryota</taxon>
        <taxon>Fungi</taxon>
        <taxon>Dikarya</taxon>
        <taxon>Basidiomycota</taxon>
        <taxon>Agaricomycotina</taxon>
        <taxon>Agaricomycetes</taxon>
        <taxon>Agaricomycetidae</taxon>
        <taxon>Agaricales</taxon>
        <taxon>Agaricales incertae sedis</taxon>
        <taxon>Dendrothele</taxon>
    </lineage>
</organism>
<dbReference type="SUPFAM" id="SSF51735">
    <property type="entry name" value="NAD(P)-binding Rossmann-fold domains"/>
    <property type="match status" value="1"/>
</dbReference>
<comment type="similarity">
    <text evidence="1">Belongs to the short-chain dehydrogenases/reductases (SDR) family.</text>
</comment>
<dbReference type="GO" id="GO:0048038">
    <property type="term" value="F:quinone binding"/>
    <property type="evidence" value="ECO:0007669"/>
    <property type="project" value="TreeGrafter"/>
</dbReference>
<dbReference type="EMBL" id="ML180174">
    <property type="protein sequence ID" value="THU78553.1"/>
    <property type="molecule type" value="Genomic_DNA"/>
</dbReference>
<evidence type="ECO:0000313" key="4">
    <source>
        <dbReference type="Proteomes" id="UP000297245"/>
    </source>
</evidence>
<name>A0A4S8KS95_DENBC</name>
<dbReference type="InterPro" id="IPR036291">
    <property type="entry name" value="NAD(P)-bd_dom_sf"/>
</dbReference>
<proteinExistence type="inferred from homology"/>
<dbReference type="Pfam" id="PF13561">
    <property type="entry name" value="adh_short_C2"/>
    <property type="match status" value="1"/>
</dbReference>
<evidence type="ECO:0000313" key="3">
    <source>
        <dbReference type="EMBL" id="THU78553.1"/>
    </source>
</evidence>
<reference evidence="3 4" key="1">
    <citation type="journal article" date="2019" name="Nat. Ecol. Evol.">
        <title>Megaphylogeny resolves global patterns of mushroom evolution.</title>
        <authorList>
            <person name="Varga T."/>
            <person name="Krizsan K."/>
            <person name="Foldi C."/>
            <person name="Dima B."/>
            <person name="Sanchez-Garcia M."/>
            <person name="Sanchez-Ramirez S."/>
            <person name="Szollosi G.J."/>
            <person name="Szarkandi J.G."/>
            <person name="Papp V."/>
            <person name="Albert L."/>
            <person name="Andreopoulos W."/>
            <person name="Angelini C."/>
            <person name="Antonin V."/>
            <person name="Barry K.W."/>
            <person name="Bougher N.L."/>
            <person name="Buchanan P."/>
            <person name="Buyck B."/>
            <person name="Bense V."/>
            <person name="Catcheside P."/>
            <person name="Chovatia M."/>
            <person name="Cooper J."/>
            <person name="Damon W."/>
            <person name="Desjardin D."/>
            <person name="Finy P."/>
            <person name="Geml J."/>
            <person name="Haridas S."/>
            <person name="Hughes K."/>
            <person name="Justo A."/>
            <person name="Karasinski D."/>
            <person name="Kautmanova I."/>
            <person name="Kiss B."/>
            <person name="Kocsube S."/>
            <person name="Kotiranta H."/>
            <person name="LaButti K.M."/>
            <person name="Lechner B.E."/>
            <person name="Liimatainen K."/>
            <person name="Lipzen A."/>
            <person name="Lukacs Z."/>
            <person name="Mihaltcheva S."/>
            <person name="Morgado L.N."/>
            <person name="Niskanen T."/>
            <person name="Noordeloos M.E."/>
            <person name="Ohm R.A."/>
            <person name="Ortiz-Santana B."/>
            <person name="Ovrebo C."/>
            <person name="Racz N."/>
            <person name="Riley R."/>
            <person name="Savchenko A."/>
            <person name="Shiryaev A."/>
            <person name="Soop K."/>
            <person name="Spirin V."/>
            <person name="Szebenyi C."/>
            <person name="Tomsovsky M."/>
            <person name="Tulloss R.E."/>
            <person name="Uehling J."/>
            <person name="Grigoriev I.V."/>
            <person name="Vagvolgyi C."/>
            <person name="Papp T."/>
            <person name="Martin F.M."/>
            <person name="Miettinen O."/>
            <person name="Hibbett D.S."/>
            <person name="Nagy L.G."/>
        </authorList>
    </citation>
    <scope>NUCLEOTIDE SEQUENCE [LARGE SCALE GENOMIC DNA]</scope>
    <source>
        <strain evidence="3 4">CBS 962.96</strain>
    </source>
</reference>
<dbReference type="GO" id="GO:0016616">
    <property type="term" value="F:oxidoreductase activity, acting on the CH-OH group of donors, NAD or NADP as acceptor"/>
    <property type="evidence" value="ECO:0007669"/>
    <property type="project" value="TreeGrafter"/>
</dbReference>
<dbReference type="GO" id="GO:0006633">
    <property type="term" value="P:fatty acid biosynthetic process"/>
    <property type="evidence" value="ECO:0007669"/>
    <property type="project" value="TreeGrafter"/>
</dbReference>
<dbReference type="AlphaFoldDB" id="A0A4S8KS95"/>
<dbReference type="FunFam" id="3.40.50.720:FF:000084">
    <property type="entry name" value="Short-chain dehydrogenase reductase"/>
    <property type="match status" value="1"/>
</dbReference>
<dbReference type="Gene3D" id="3.40.50.720">
    <property type="entry name" value="NAD(P)-binding Rossmann-like Domain"/>
    <property type="match status" value="1"/>
</dbReference>
<keyword evidence="4" id="KW-1185">Reference proteome</keyword>
<evidence type="ECO:0000256" key="1">
    <source>
        <dbReference type="ARBA" id="ARBA00006484"/>
    </source>
</evidence>
<dbReference type="PANTHER" id="PTHR42760:SF121">
    <property type="entry name" value="3-OXOACYL-(ACYL-CARRIER-PROTEIN) REDUCTASE"/>
    <property type="match status" value="1"/>
</dbReference>
<dbReference type="InterPro" id="IPR002347">
    <property type="entry name" value="SDR_fam"/>
</dbReference>
<accession>A0A4S8KS95</accession>
<dbReference type="PRINTS" id="PR00081">
    <property type="entry name" value="GDHRDH"/>
</dbReference>
<evidence type="ECO:0000256" key="2">
    <source>
        <dbReference type="ARBA" id="ARBA00022857"/>
    </source>
</evidence>